<proteinExistence type="predicted"/>
<accession>A0A832LWG5</accession>
<dbReference type="InterPro" id="IPR025517">
    <property type="entry name" value="DUF4405"/>
</dbReference>
<evidence type="ECO:0000313" key="3">
    <source>
        <dbReference type="EMBL" id="HGV55389.1"/>
    </source>
</evidence>
<gene>
    <name evidence="3" type="ORF">ENT73_04805</name>
</gene>
<feature type="domain" description="Flavinylation-associated cytochrome" evidence="2">
    <location>
        <begin position="9"/>
        <end position="75"/>
    </location>
</feature>
<keyword evidence="1" id="KW-1133">Transmembrane helix</keyword>
<comment type="caution">
    <text evidence="3">The sequence shown here is derived from an EMBL/GenBank/DDBJ whole genome shotgun (WGS) entry which is preliminary data.</text>
</comment>
<evidence type="ECO:0000259" key="2">
    <source>
        <dbReference type="Pfam" id="PF14358"/>
    </source>
</evidence>
<feature type="transmembrane region" description="Helical" evidence="1">
    <location>
        <begin position="96"/>
        <end position="114"/>
    </location>
</feature>
<organism evidence="3">
    <name type="scientific">Caldimicrobium thiodismutans</name>
    <dbReference type="NCBI Taxonomy" id="1653476"/>
    <lineage>
        <taxon>Bacteria</taxon>
        <taxon>Pseudomonadati</taxon>
        <taxon>Thermodesulfobacteriota</taxon>
        <taxon>Thermodesulfobacteria</taxon>
        <taxon>Thermodesulfobacteriales</taxon>
        <taxon>Thermodesulfobacteriaceae</taxon>
        <taxon>Caldimicrobium</taxon>
    </lineage>
</organism>
<dbReference type="EMBL" id="DSZU01000081">
    <property type="protein sequence ID" value="HGV55389.1"/>
    <property type="molecule type" value="Genomic_DNA"/>
</dbReference>
<name>A0A832LWG5_9BACT</name>
<reference evidence="3" key="1">
    <citation type="journal article" date="2020" name="mSystems">
        <title>Genome- and Community-Level Interaction Insights into Carbon Utilization and Element Cycling Functions of Hydrothermarchaeota in Hydrothermal Sediment.</title>
        <authorList>
            <person name="Zhou Z."/>
            <person name="Liu Y."/>
            <person name="Xu W."/>
            <person name="Pan J."/>
            <person name="Luo Z.H."/>
            <person name="Li M."/>
        </authorList>
    </citation>
    <scope>NUCLEOTIDE SEQUENCE [LARGE SCALE GENOMIC DNA]</scope>
    <source>
        <strain evidence="3">SpSt-605</strain>
    </source>
</reference>
<dbReference type="AlphaFoldDB" id="A0A832LWG5"/>
<sequence>MLGLKFRTLVSLATAFFFFLSLLSGLILYFTPQGRIANWIGWKFLGLTKTEWTNWHILSSVFFIVFGLFHLYYNWSAFIQYLYKRARLLKTLPRETIVVSILSLWVLTSALYSLPPLSYILEASEYLKKSWVKSPAHEPPIPHAEGLSLKAFCLRQQIDPAKALEILQKRGIKVTSPEETIKDIAKRNRVSPKDIYEIIKPLEKRETFDWSKLSLEELEAKLAGKGLGRKTLKALSEELGFDYLKARENLRKKGIEIKEDETLREIADRYQKRPIEILAESLKPSTSS</sequence>
<protein>
    <submittedName>
        <fullName evidence="3">DUF4405 domain-containing protein</fullName>
    </submittedName>
</protein>
<keyword evidence="1" id="KW-0472">Membrane</keyword>
<feature type="transmembrane region" description="Helical" evidence="1">
    <location>
        <begin position="52"/>
        <end position="75"/>
    </location>
</feature>
<feature type="transmembrane region" description="Helical" evidence="1">
    <location>
        <begin position="12"/>
        <end position="32"/>
    </location>
</feature>
<evidence type="ECO:0000256" key="1">
    <source>
        <dbReference type="SAM" id="Phobius"/>
    </source>
</evidence>
<dbReference type="Pfam" id="PF14358">
    <property type="entry name" value="DUF4405"/>
    <property type="match status" value="1"/>
</dbReference>
<keyword evidence="1" id="KW-0812">Transmembrane</keyword>